<feature type="transmembrane region" description="Helical" evidence="1">
    <location>
        <begin position="6"/>
        <end position="26"/>
    </location>
</feature>
<keyword evidence="1" id="KW-1133">Transmembrane helix</keyword>
<dbReference type="RefSeq" id="WP_247628483.1">
    <property type="nucleotide sequence ID" value="NZ_JAHWXN010000001.1"/>
</dbReference>
<evidence type="ECO:0000313" key="3">
    <source>
        <dbReference type="Proteomes" id="UP001300096"/>
    </source>
</evidence>
<name>A0ABT0FBB4_9MICO</name>
<protein>
    <recommendedName>
        <fullName evidence="4">DUF3325 domain-containing protein</fullName>
    </recommendedName>
</protein>
<keyword evidence="3" id="KW-1185">Reference proteome</keyword>
<feature type="transmembrane region" description="Helical" evidence="1">
    <location>
        <begin position="69"/>
        <end position="88"/>
    </location>
</feature>
<proteinExistence type="predicted"/>
<evidence type="ECO:0000313" key="2">
    <source>
        <dbReference type="EMBL" id="MCK2035041.1"/>
    </source>
</evidence>
<feature type="transmembrane region" description="Helical" evidence="1">
    <location>
        <begin position="46"/>
        <end position="63"/>
    </location>
</feature>
<dbReference type="Proteomes" id="UP001300096">
    <property type="component" value="Unassembled WGS sequence"/>
</dbReference>
<organism evidence="2 3">
    <name type="scientific">Microbacterium croceum</name>
    <dbReference type="NCBI Taxonomy" id="2851645"/>
    <lineage>
        <taxon>Bacteria</taxon>
        <taxon>Bacillati</taxon>
        <taxon>Actinomycetota</taxon>
        <taxon>Actinomycetes</taxon>
        <taxon>Micrococcales</taxon>
        <taxon>Microbacteriaceae</taxon>
        <taxon>Microbacterium</taxon>
    </lineage>
</organism>
<keyword evidence="1" id="KW-0812">Transmembrane</keyword>
<sequence>MNVFGIATALAGVVLFLAALLATLRANRDVRIPYGTRPATQPHGSVAMRALGAGLTVLGAVLVGQTSVWWALAIVVAGPGVALVAIAVHNARIRRLPRSSSAG</sequence>
<gene>
    <name evidence="2" type="ORF">KZC51_02730</name>
</gene>
<comment type="caution">
    <text evidence="2">The sequence shown here is derived from an EMBL/GenBank/DDBJ whole genome shotgun (WGS) entry which is preliminary data.</text>
</comment>
<dbReference type="EMBL" id="JAHWXN010000001">
    <property type="protein sequence ID" value="MCK2035041.1"/>
    <property type="molecule type" value="Genomic_DNA"/>
</dbReference>
<evidence type="ECO:0000256" key="1">
    <source>
        <dbReference type="SAM" id="Phobius"/>
    </source>
</evidence>
<keyword evidence="1" id="KW-0472">Membrane</keyword>
<accession>A0ABT0FBB4</accession>
<reference evidence="2 3" key="1">
    <citation type="submission" date="2021-06" db="EMBL/GenBank/DDBJ databases">
        <title>Genome-based taxonomic framework of Microbacterium strains isolated from marine environment, the description of four new species and reclassification of four preexisting species.</title>
        <authorList>
            <person name="Lee S.D."/>
            <person name="Kim S.-M."/>
            <person name="Byeon Y.-S."/>
            <person name="Yang H.L."/>
            <person name="Kim I.S."/>
        </authorList>
    </citation>
    <scope>NUCLEOTIDE SEQUENCE [LARGE SCALE GENOMIC DNA]</scope>
    <source>
        <strain evidence="2 3">SSW1-49</strain>
    </source>
</reference>
<evidence type="ECO:0008006" key="4">
    <source>
        <dbReference type="Google" id="ProtNLM"/>
    </source>
</evidence>